<organism evidence="5 6">
    <name type="scientific">Fulvimarina pelagi HTCC2506</name>
    <dbReference type="NCBI Taxonomy" id="314231"/>
    <lineage>
        <taxon>Bacteria</taxon>
        <taxon>Pseudomonadati</taxon>
        <taxon>Pseudomonadota</taxon>
        <taxon>Alphaproteobacteria</taxon>
        <taxon>Hyphomicrobiales</taxon>
        <taxon>Aurantimonadaceae</taxon>
        <taxon>Fulvimarina</taxon>
    </lineage>
</organism>
<evidence type="ECO:0000256" key="3">
    <source>
        <dbReference type="ARBA" id="ARBA00023163"/>
    </source>
</evidence>
<dbReference type="PROSITE" id="PS50987">
    <property type="entry name" value="HTH_ARSR_2"/>
    <property type="match status" value="1"/>
</dbReference>
<keyword evidence="6" id="KW-1185">Reference proteome</keyword>
<dbReference type="InterPro" id="IPR036390">
    <property type="entry name" value="WH_DNA-bd_sf"/>
</dbReference>
<dbReference type="PANTHER" id="PTHR43132">
    <property type="entry name" value="ARSENICAL RESISTANCE OPERON REPRESSOR ARSR-RELATED"/>
    <property type="match status" value="1"/>
</dbReference>
<dbReference type="InterPro" id="IPR036388">
    <property type="entry name" value="WH-like_DNA-bd_sf"/>
</dbReference>
<dbReference type="PANTHER" id="PTHR43132:SF2">
    <property type="entry name" value="ARSENICAL RESISTANCE OPERON REPRESSOR ARSR-RELATED"/>
    <property type="match status" value="1"/>
</dbReference>
<dbReference type="STRING" id="217511.GCA_001463845_03245"/>
<dbReference type="PRINTS" id="PR00778">
    <property type="entry name" value="HTHARSR"/>
</dbReference>
<sequence>MSKLASDDIEKLERRSEEVAAILALIANPARLRILCLLAKSEMQVGTLAAAVGLSQSALSQHLAKLRVGGAVETRRNRQAIHYRLADGEVRAIMDCLYAIFCNVADTDVSGPR</sequence>
<evidence type="ECO:0000313" key="5">
    <source>
        <dbReference type="EMBL" id="EAU39640.1"/>
    </source>
</evidence>
<dbReference type="eggNOG" id="COG0640">
    <property type="taxonomic scope" value="Bacteria"/>
</dbReference>
<dbReference type="GO" id="GO:0003700">
    <property type="term" value="F:DNA-binding transcription factor activity"/>
    <property type="evidence" value="ECO:0007669"/>
    <property type="project" value="InterPro"/>
</dbReference>
<dbReference type="SMART" id="SM00418">
    <property type="entry name" value="HTH_ARSR"/>
    <property type="match status" value="1"/>
</dbReference>
<evidence type="ECO:0000259" key="4">
    <source>
        <dbReference type="PROSITE" id="PS50987"/>
    </source>
</evidence>
<gene>
    <name evidence="5" type="ORF">FP2506_00520</name>
</gene>
<evidence type="ECO:0000256" key="2">
    <source>
        <dbReference type="ARBA" id="ARBA00023125"/>
    </source>
</evidence>
<dbReference type="CDD" id="cd00090">
    <property type="entry name" value="HTH_ARSR"/>
    <property type="match status" value="1"/>
</dbReference>
<feature type="domain" description="HTH arsR-type" evidence="4">
    <location>
        <begin position="12"/>
        <end position="105"/>
    </location>
</feature>
<keyword evidence="2" id="KW-0238">DNA-binding</keyword>
<dbReference type="Pfam" id="PF01022">
    <property type="entry name" value="HTH_5"/>
    <property type="match status" value="1"/>
</dbReference>
<dbReference type="GO" id="GO:0003677">
    <property type="term" value="F:DNA binding"/>
    <property type="evidence" value="ECO:0007669"/>
    <property type="project" value="UniProtKB-KW"/>
</dbReference>
<evidence type="ECO:0000313" key="6">
    <source>
        <dbReference type="Proteomes" id="UP000004310"/>
    </source>
</evidence>
<reference evidence="5 6" key="1">
    <citation type="journal article" date="2010" name="J. Bacteriol.">
        <title>Genome sequence of Fulvimarina pelagi HTCC2506T, a Mn(II)-oxidizing alphaproteobacterium possessing an aerobic anoxygenic photosynthetic gene cluster and Xanthorhodopsin.</title>
        <authorList>
            <person name="Kang I."/>
            <person name="Oh H.M."/>
            <person name="Lim S.I."/>
            <person name="Ferriera S."/>
            <person name="Giovannoni S.J."/>
            <person name="Cho J.C."/>
        </authorList>
    </citation>
    <scope>NUCLEOTIDE SEQUENCE [LARGE SCALE GENOMIC DNA]</scope>
    <source>
        <strain evidence="5 6">HTCC2506</strain>
    </source>
</reference>
<comment type="caution">
    <text evidence="5">The sequence shown here is derived from an EMBL/GenBank/DDBJ whole genome shotgun (WGS) entry which is preliminary data.</text>
</comment>
<keyword evidence="3" id="KW-0804">Transcription</keyword>
<dbReference type="InterPro" id="IPR051011">
    <property type="entry name" value="Metal_resp_trans_reg"/>
</dbReference>
<dbReference type="SUPFAM" id="SSF46785">
    <property type="entry name" value="Winged helix' DNA-binding domain"/>
    <property type="match status" value="1"/>
</dbReference>
<dbReference type="InterPro" id="IPR001845">
    <property type="entry name" value="HTH_ArsR_DNA-bd_dom"/>
</dbReference>
<name>Q0FXC9_9HYPH</name>
<dbReference type="EMBL" id="AATP01000016">
    <property type="protein sequence ID" value="EAU39640.1"/>
    <property type="molecule type" value="Genomic_DNA"/>
</dbReference>
<dbReference type="AlphaFoldDB" id="Q0FXC9"/>
<dbReference type="InterPro" id="IPR011991">
    <property type="entry name" value="ArsR-like_HTH"/>
</dbReference>
<dbReference type="NCBIfam" id="NF033788">
    <property type="entry name" value="HTH_metalloreg"/>
    <property type="match status" value="1"/>
</dbReference>
<proteinExistence type="predicted"/>
<accession>Q0FXC9</accession>
<protein>
    <submittedName>
        <fullName evidence="5">Putative Transcription activator HlyU</fullName>
    </submittedName>
</protein>
<dbReference type="RefSeq" id="WP_007068991.1">
    <property type="nucleotide sequence ID" value="NZ_DS022273.1"/>
</dbReference>
<dbReference type="Proteomes" id="UP000004310">
    <property type="component" value="Unassembled WGS sequence"/>
</dbReference>
<dbReference type="Gene3D" id="1.10.10.10">
    <property type="entry name" value="Winged helix-like DNA-binding domain superfamily/Winged helix DNA-binding domain"/>
    <property type="match status" value="1"/>
</dbReference>
<evidence type="ECO:0000256" key="1">
    <source>
        <dbReference type="ARBA" id="ARBA00023015"/>
    </source>
</evidence>
<keyword evidence="1" id="KW-0805">Transcription regulation</keyword>
<dbReference type="HOGENOM" id="CLU_097806_6_4_5"/>